<dbReference type="EC" id="2.4.1.16" evidence="2"/>
<evidence type="ECO:0000256" key="3">
    <source>
        <dbReference type="ARBA" id="ARBA00022676"/>
    </source>
</evidence>
<dbReference type="SUPFAM" id="SSF53448">
    <property type="entry name" value="Nucleotide-diphospho-sugar transferases"/>
    <property type="match status" value="1"/>
</dbReference>
<keyword evidence="5 7" id="KW-1133">Transmembrane helix</keyword>
<keyword evidence="3" id="KW-0328">Glycosyltransferase</keyword>
<feature type="transmembrane region" description="Helical" evidence="7">
    <location>
        <begin position="795"/>
        <end position="816"/>
    </location>
</feature>
<dbReference type="GO" id="GO:0071944">
    <property type="term" value="C:cell periphery"/>
    <property type="evidence" value="ECO:0007669"/>
    <property type="project" value="TreeGrafter"/>
</dbReference>
<evidence type="ECO:0000256" key="6">
    <source>
        <dbReference type="ARBA" id="ARBA00023136"/>
    </source>
</evidence>
<comment type="caution">
    <text evidence="8">The sequence shown here is derived from an EMBL/GenBank/DDBJ whole genome shotgun (WGS) entry which is preliminary data.</text>
</comment>
<gene>
    <name evidence="8" type="ORF">APZ42_021639</name>
</gene>
<accession>A0A164WEX1</accession>
<feature type="transmembrane region" description="Helical" evidence="7">
    <location>
        <begin position="469"/>
        <end position="490"/>
    </location>
</feature>
<evidence type="ECO:0000256" key="5">
    <source>
        <dbReference type="ARBA" id="ARBA00022989"/>
    </source>
</evidence>
<evidence type="ECO:0000256" key="2">
    <source>
        <dbReference type="ARBA" id="ARBA00012543"/>
    </source>
</evidence>
<comment type="subcellular location">
    <subcellularLocation>
        <location evidence="1">Membrane</location>
        <topology evidence="1">Multi-pass membrane protein</topology>
    </subcellularLocation>
</comment>
<dbReference type="InterPro" id="IPR029044">
    <property type="entry name" value="Nucleotide-diphossugar_trans"/>
</dbReference>
<evidence type="ECO:0000313" key="9">
    <source>
        <dbReference type="Proteomes" id="UP000076858"/>
    </source>
</evidence>
<dbReference type="Proteomes" id="UP000076858">
    <property type="component" value="Unassembled WGS sequence"/>
</dbReference>
<dbReference type="STRING" id="35525.A0A164WEX1"/>
<protein>
    <recommendedName>
        <fullName evidence="2">chitin synthase</fullName>
        <ecNumber evidence="2">2.4.1.16</ecNumber>
    </recommendedName>
</protein>
<keyword evidence="4 7" id="KW-0812">Transmembrane</keyword>
<evidence type="ECO:0000256" key="4">
    <source>
        <dbReference type="ARBA" id="ARBA00022692"/>
    </source>
</evidence>
<dbReference type="GO" id="GO:0006031">
    <property type="term" value="P:chitin biosynthetic process"/>
    <property type="evidence" value="ECO:0007669"/>
    <property type="project" value="TreeGrafter"/>
</dbReference>
<dbReference type="Gene3D" id="3.90.550.10">
    <property type="entry name" value="Spore Coat Polysaccharide Biosynthesis Protein SpsA, Chain A"/>
    <property type="match status" value="1"/>
</dbReference>
<dbReference type="GO" id="GO:0016020">
    <property type="term" value="C:membrane"/>
    <property type="evidence" value="ECO:0007669"/>
    <property type="project" value="UniProtKB-SubCell"/>
</dbReference>
<evidence type="ECO:0000313" key="8">
    <source>
        <dbReference type="EMBL" id="KZS13205.1"/>
    </source>
</evidence>
<reference evidence="8 9" key="1">
    <citation type="submission" date="2016-03" db="EMBL/GenBank/DDBJ databases">
        <title>EvidentialGene: Evidence-directed Construction of Genes on Genomes.</title>
        <authorList>
            <person name="Gilbert D.G."/>
            <person name="Choi J.-H."/>
            <person name="Mockaitis K."/>
            <person name="Colbourne J."/>
            <person name="Pfrender M."/>
        </authorList>
    </citation>
    <scope>NUCLEOTIDE SEQUENCE [LARGE SCALE GENOMIC DNA]</scope>
    <source>
        <strain evidence="8 9">Xinb3</strain>
        <tissue evidence="8">Complete organism</tissue>
    </source>
</reference>
<dbReference type="PANTHER" id="PTHR22914:SF42">
    <property type="entry name" value="CHITIN SYNTHASE"/>
    <property type="match status" value="1"/>
</dbReference>
<feature type="transmembrane region" description="Helical" evidence="7">
    <location>
        <begin position="433"/>
        <end position="457"/>
    </location>
</feature>
<name>A0A164WEX1_9CRUS</name>
<feature type="transmembrane region" description="Helical" evidence="7">
    <location>
        <begin position="736"/>
        <end position="758"/>
    </location>
</feature>
<evidence type="ECO:0000256" key="7">
    <source>
        <dbReference type="SAM" id="Phobius"/>
    </source>
</evidence>
<sequence>MAHFNIVDPFPAYISFGIDNGHHQPMILLALSFIWFLSQTWITLHIWEPVEPDSHMNDTKWYNSLLIDHSLNLSSPRYRNEGDVISGCTANCTVTTRIFAVATMWHESSDEMMAILRSIFRMDNDQSKRRDCNKVIDPYLYHYETHIFFDDAFESSTKDRDASRVANQFVNEFIAMVDKVNSQWTHSTSPQSPTISVTPYGGRLVWILPGNTKMAVHLKDKMKIRIKKRWSQVMYIDYLIRYEMANCMDMTNVFLLSLDGDMNFRPKAVHVLVDRMNSERDVGIVCNRSHPIGSAGAMVWYQMFEYAIGFWLLKPSEDLLGSILCASGCFSLIRASVLLDEEVMNKFTALSEEAHHMIQRDQGEDRWLCTLLIKRGYRLAYSANSSAYTHCPETFEEFYNQRRRWALSLIANTIDVLWNCRQIVKMNPNISCLYIVFQAVLLTMGILCPGSIFLALVYTSATTFVLSPWISLAVHSVLIFMYVLTCFLAPTRVQLTMAKCLSVLYASMIAAAVVHRLIAMTGNSGMEMLWSIHNVFFLCLASCIFLAGCLYPSEIHCLLAGPIYLLLTPSMSILLLLYSVINMNVVSWGTRDSYPPETTRRRTIVAKGTKSNEIVDGAVMHPQISDGRTSNATRNLSIDIASYQPCELKQDSEEAAVSSTLITAISDQHIHRTEATLNWNLETEVKLSKQLRNLKCLTEEENNYWNDLIAQKLFPIVESSQEHKERISADLIRLRNLSFTCFILFNSLFVALIFGVQVNDNLISQGLNSTYSSNHHDTFELTNRNDGWFSQTSPMHIILVSLAGLMLVIQFTALLISRTNNLIRILSSVHFTLFRESPSSIDNSVVLIRFNTAANQKEESSATDYHTDMRQINLIS</sequence>
<dbReference type="Pfam" id="PF03142">
    <property type="entry name" value="Chitin_synth_2"/>
    <property type="match status" value="1"/>
</dbReference>
<dbReference type="GO" id="GO:0004100">
    <property type="term" value="F:chitin synthase activity"/>
    <property type="evidence" value="ECO:0007669"/>
    <property type="project" value="UniProtKB-EC"/>
</dbReference>
<dbReference type="OrthoDB" id="6355092at2759"/>
<evidence type="ECO:0000256" key="1">
    <source>
        <dbReference type="ARBA" id="ARBA00004141"/>
    </source>
</evidence>
<dbReference type="PANTHER" id="PTHR22914">
    <property type="entry name" value="CHITIN SYNTHASE"/>
    <property type="match status" value="1"/>
</dbReference>
<dbReference type="InterPro" id="IPR004835">
    <property type="entry name" value="Chitin_synth"/>
</dbReference>
<feature type="transmembrane region" description="Helical" evidence="7">
    <location>
        <begin position="559"/>
        <end position="581"/>
    </location>
</feature>
<proteinExistence type="predicted"/>
<dbReference type="AlphaFoldDB" id="A0A164WEX1"/>
<feature type="transmembrane region" description="Helical" evidence="7">
    <location>
        <begin position="535"/>
        <end position="553"/>
    </location>
</feature>
<feature type="transmembrane region" description="Helical" evidence="7">
    <location>
        <begin position="496"/>
        <end position="514"/>
    </location>
</feature>
<dbReference type="EMBL" id="LRGB01001253">
    <property type="protein sequence ID" value="KZS13205.1"/>
    <property type="molecule type" value="Genomic_DNA"/>
</dbReference>
<organism evidence="8 9">
    <name type="scientific">Daphnia magna</name>
    <dbReference type="NCBI Taxonomy" id="35525"/>
    <lineage>
        <taxon>Eukaryota</taxon>
        <taxon>Metazoa</taxon>
        <taxon>Ecdysozoa</taxon>
        <taxon>Arthropoda</taxon>
        <taxon>Crustacea</taxon>
        <taxon>Branchiopoda</taxon>
        <taxon>Diplostraca</taxon>
        <taxon>Cladocera</taxon>
        <taxon>Anomopoda</taxon>
        <taxon>Daphniidae</taxon>
        <taxon>Daphnia</taxon>
    </lineage>
</organism>
<keyword evidence="9" id="KW-1185">Reference proteome</keyword>
<keyword evidence="3" id="KW-0808">Transferase</keyword>
<keyword evidence="6 7" id="KW-0472">Membrane</keyword>